<organism evidence="2 3">
    <name type="scientific">Tetraparma gracilis</name>
    <dbReference type="NCBI Taxonomy" id="2962635"/>
    <lineage>
        <taxon>Eukaryota</taxon>
        <taxon>Sar</taxon>
        <taxon>Stramenopiles</taxon>
        <taxon>Ochrophyta</taxon>
        <taxon>Bolidophyceae</taxon>
        <taxon>Parmales</taxon>
        <taxon>Triparmaceae</taxon>
        <taxon>Tetraparma</taxon>
    </lineage>
</organism>
<evidence type="ECO:0000313" key="2">
    <source>
        <dbReference type="EMBL" id="GMI22570.1"/>
    </source>
</evidence>
<name>A0ABQ6MA92_9STRA</name>
<dbReference type="InterPro" id="IPR029033">
    <property type="entry name" value="His_PPase_superfam"/>
</dbReference>
<feature type="compositionally biased region" description="Basic and acidic residues" evidence="1">
    <location>
        <begin position="366"/>
        <end position="380"/>
    </location>
</feature>
<dbReference type="InterPro" id="IPR013078">
    <property type="entry name" value="His_Pase_superF_clade-1"/>
</dbReference>
<gene>
    <name evidence="2" type="ORF">TeGR_g13556</name>
</gene>
<feature type="compositionally biased region" description="Polar residues" evidence="1">
    <location>
        <begin position="79"/>
        <end position="89"/>
    </location>
</feature>
<feature type="region of interest" description="Disordered" evidence="1">
    <location>
        <begin position="1"/>
        <end position="105"/>
    </location>
</feature>
<keyword evidence="3" id="KW-1185">Reference proteome</keyword>
<evidence type="ECO:0000313" key="3">
    <source>
        <dbReference type="Proteomes" id="UP001165060"/>
    </source>
</evidence>
<dbReference type="Pfam" id="PF00300">
    <property type="entry name" value="His_Phos_1"/>
    <property type="match status" value="2"/>
</dbReference>
<feature type="region of interest" description="Disordered" evidence="1">
    <location>
        <begin position="366"/>
        <end position="394"/>
    </location>
</feature>
<sequence length="414" mass="46392">MQSTTANSELVDPARLRTLSSGTDDVWGHFEDGDGPAKVPSPTQTYGKAESKVSVSPPPLQGSYSDSNGRASPPLAFQVHTTKQPASSSNDKRGSTPAHFSTTRSKYNRSFMPSRVILVRHGQSEGNANEEIYATKPDPDLSLTSRGWAQARMCGKAIFGRAPVDAKGAAMWNGIPICDPERGIAGESVHFIMSPYVRTVETFHGILDSIVPVAQFAHIEDESERLKLWYRALRERKVSWHEDARIREQDFGNFQEPVKMRQYKRDRYRYGSFYYRFPHGESCSDVYDRCSTFLDSLWRSFEAKKSDNYVIVAHGATLRVLLMRYFRYTVDQFNKLANPTNGECMLLAHDGGGKLKFEGRIQLDNVEGRGEGQEGGEGKKGGGKPGFSYHKSMRLNPPNRCSAPRVVRMCEEIV</sequence>
<proteinExistence type="predicted"/>
<evidence type="ECO:0008006" key="4">
    <source>
        <dbReference type="Google" id="ProtNLM"/>
    </source>
</evidence>
<dbReference type="EMBL" id="BRYB01002608">
    <property type="protein sequence ID" value="GMI22570.1"/>
    <property type="molecule type" value="Genomic_DNA"/>
</dbReference>
<dbReference type="SUPFAM" id="SSF53254">
    <property type="entry name" value="Phosphoglycerate mutase-like"/>
    <property type="match status" value="1"/>
</dbReference>
<reference evidence="2 3" key="1">
    <citation type="journal article" date="2023" name="Commun. Biol.">
        <title>Genome analysis of Parmales, the sister group of diatoms, reveals the evolutionary specialization of diatoms from phago-mixotrophs to photoautotrophs.</title>
        <authorList>
            <person name="Ban H."/>
            <person name="Sato S."/>
            <person name="Yoshikawa S."/>
            <person name="Yamada K."/>
            <person name="Nakamura Y."/>
            <person name="Ichinomiya M."/>
            <person name="Sato N."/>
            <person name="Blanc-Mathieu R."/>
            <person name="Endo H."/>
            <person name="Kuwata A."/>
            <person name="Ogata H."/>
        </authorList>
    </citation>
    <scope>NUCLEOTIDE SEQUENCE [LARGE SCALE GENOMIC DNA]</scope>
</reference>
<dbReference type="CDD" id="cd07067">
    <property type="entry name" value="HP_PGM_like"/>
    <property type="match status" value="1"/>
</dbReference>
<dbReference type="Proteomes" id="UP001165060">
    <property type="component" value="Unassembled WGS sequence"/>
</dbReference>
<dbReference type="InterPro" id="IPR001345">
    <property type="entry name" value="PG/BPGM_mutase_AS"/>
</dbReference>
<dbReference type="PROSITE" id="PS00175">
    <property type="entry name" value="PG_MUTASE"/>
    <property type="match status" value="1"/>
</dbReference>
<dbReference type="PANTHER" id="PTHR46192">
    <property type="entry name" value="BROAD-RANGE ACID PHOSPHATASE DET1"/>
    <property type="match status" value="1"/>
</dbReference>
<dbReference type="Gene3D" id="3.40.50.1240">
    <property type="entry name" value="Phosphoglycerate mutase-like"/>
    <property type="match status" value="1"/>
</dbReference>
<dbReference type="SMART" id="SM00855">
    <property type="entry name" value="PGAM"/>
    <property type="match status" value="1"/>
</dbReference>
<protein>
    <recommendedName>
        <fullName evidence="4">Phosphoglycerate mutase-like protein</fullName>
    </recommendedName>
</protein>
<accession>A0ABQ6MA92</accession>
<evidence type="ECO:0000256" key="1">
    <source>
        <dbReference type="SAM" id="MobiDB-lite"/>
    </source>
</evidence>
<dbReference type="InterPro" id="IPR052765">
    <property type="entry name" value="PGM-Related"/>
</dbReference>
<comment type="caution">
    <text evidence="2">The sequence shown here is derived from an EMBL/GenBank/DDBJ whole genome shotgun (WGS) entry which is preliminary data.</text>
</comment>